<dbReference type="Proteomes" id="UP001230156">
    <property type="component" value="Unassembled WGS sequence"/>
</dbReference>
<feature type="transmembrane region" description="Helical" evidence="6">
    <location>
        <begin position="111"/>
        <end position="129"/>
    </location>
</feature>
<evidence type="ECO:0000256" key="5">
    <source>
        <dbReference type="ARBA" id="ARBA00023136"/>
    </source>
</evidence>
<reference evidence="9" key="1">
    <citation type="submission" date="2023-08" db="EMBL/GenBank/DDBJ databases">
        <title>Rhodospirillaceae gen. nov., a novel taxon isolated from the Yangtze River Yuezi River estuary sludge.</title>
        <authorList>
            <person name="Ruan L."/>
        </authorList>
    </citation>
    <scope>NUCLEOTIDE SEQUENCE [LARGE SCALE GENOMIC DNA]</scope>
    <source>
        <strain evidence="9">R-7</strain>
    </source>
</reference>
<dbReference type="InterPro" id="IPR020846">
    <property type="entry name" value="MFS_dom"/>
</dbReference>
<keyword evidence="5 6" id="KW-0472">Membrane</keyword>
<dbReference type="RefSeq" id="WP_379953671.1">
    <property type="nucleotide sequence ID" value="NZ_JAUYVI010000001.1"/>
</dbReference>
<feature type="transmembrane region" description="Helical" evidence="6">
    <location>
        <begin position="226"/>
        <end position="248"/>
    </location>
</feature>
<evidence type="ECO:0000256" key="3">
    <source>
        <dbReference type="ARBA" id="ARBA00022692"/>
    </source>
</evidence>
<dbReference type="PANTHER" id="PTHR43124:SF3">
    <property type="entry name" value="CHLORAMPHENICOL EFFLUX PUMP RV0191"/>
    <property type="match status" value="1"/>
</dbReference>
<evidence type="ECO:0000256" key="1">
    <source>
        <dbReference type="ARBA" id="ARBA00004651"/>
    </source>
</evidence>
<feature type="transmembrane region" description="Helical" evidence="6">
    <location>
        <begin position="12"/>
        <end position="34"/>
    </location>
</feature>
<keyword evidence="3 6" id="KW-0812">Transmembrane</keyword>
<accession>A0ABU0YHY2</accession>
<organism evidence="8 9">
    <name type="scientific">Dongia sedimenti</name>
    <dbReference type="NCBI Taxonomy" id="3064282"/>
    <lineage>
        <taxon>Bacteria</taxon>
        <taxon>Pseudomonadati</taxon>
        <taxon>Pseudomonadota</taxon>
        <taxon>Alphaproteobacteria</taxon>
        <taxon>Rhodospirillales</taxon>
        <taxon>Dongiaceae</taxon>
        <taxon>Dongia</taxon>
    </lineage>
</organism>
<evidence type="ECO:0000256" key="2">
    <source>
        <dbReference type="ARBA" id="ARBA00022475"/>
    </source>
</evidence>
<feature type="transmembrane region" description="Helical" evidence="6">
    <location>
        <begin position="88"/>
        <end position="105"/>
    </location>
</feature>
<name>A0ABU0YHY2_9PROT</name>
<evidence type="ECO:0000259" key="7">
    <source>
        <dbReference type="PROSITE" id="PS50850"/>
    </source>
</evidence>
<evidence type="ECO:0000256" key="4">
    <source>
        <dbReference type="ARBA" id="ARBA00022989"/>
    </source>
</evidence>
<gene>
    <name evidence="8" type="ORF">Q8A70_01385</name>
</gene>
<dbReference type="Gene3D" id="1.20.1250.20">
    <property type="entry name" value="MFS general substrate transporter like domains"/>
    <property type="match status" value="1"/>
</dbReference>
<feature type="domain" description="Major facilitator superfamily (MFS) profile" evidence="7">
    <location>
        <begin position="20"/>
        <end position="417"/>
    </location>
</feature>
<feature type="transmembrane region" description="Helical" evidence="6">
    <location>
        <begin position="174"/>
        <end position="194"/>
    </location>
</feature>
<dbReference type="PANTHER" id="PTHR43124">
    <property type="entry name" value="PURINE EFFLUX PUMP PBUE"/>
    <property type="match status" value="1"/>
</dbReference>
<feature type="transmembrane region" description="Helical" evidence="6">
    <location>
        <begin position="54"/>
        <end position="76"/>
    </location>
</feature>
<dbReference type="EMBL" id="JAUYVI010000001">
    <property type="protein sequence ID" value="MDQ7246293.1"/>
    <property type="molecule type" value="Genomic_DNA"/>
</dbReference>
<feature type="transmembrane region" description="Helical" evidence="6">
    <location>
        <begin position="141"/>
        <end position="162"/>
    </location>
</feature>
<sequence>MQSRHQHGETKITAGLIAGVILPFSCGYLISYLFRTVNSVIAPDLIAELHLDESGLGLITSAYLYAFTLFQLPLGLLLDRYGPRRTHAILLAIAALGSLMFAIAPDPLTLTVSRAVIGMGLSGGLMAAFKANALWLPPARVPLANSVVVAFGGLGVFAATGPSDWMANHFGWRSLFYLLAAVTLLVAILVYWLAPHGNGQPEHAANAPKSWRAQLRDIGPILATRTFWGIAPMVAFVTGGFIAIQSLWTARWLTDVRLLDRGAVAGDLMAMAITFSAGSLITGFVADWAHRRDIGLKAVMIGCFVILACAELGIILDAPLPAWLLVGVLGLAGSGSNLAYVTLGDQFGPALAGRAQTSLNLLLFLAAALLQSGIGWALDLLNAIGFGAGAEMRYATVLGAMLAIQVLSVLWFARTTRERR</sequence>
<dbReference type="SUPFAM" id="SSF103473">
    <property type="entry name" value="MFS general substrate transporter"/>
    <property type="match status" value="1"/>
</dbReference>
<dbReference type="Pfam" id="PF07690">
    <property type="entry name" value="MFS_1"/>
    <property type="match status" value="1"/>
</dbReference>
<evidence type="ECO:0000313" key="9">
    <source>
        <dbReference type="Proteomes" id="UP001230156"/>
    </source>
</evidence>
<protein>
    <submittedName>
        <fullName evidence="8">MFS transporter</fullName>
    </submittedName>
</protein>
<feature type="transmembrane region" description="Helical" evidence="6">
    <location>
        <begin position="298"/>
        <end position="316"/>
    </location>
</feature>
<feature type="transmembrane region" description="Helical" evidence="6">
    <location>
        <begin position="268"/>
        <end position="286"/>
    </location>
</feature>
<dbReference type="InterPro" id="IPR011701">
    <property type="entry name" value="MFS"/>
</dbReference>
<dbReference type="InterPro" id="IPR036259">
    <property type="entry name" value="MFS_trans_sf"/>
</dbReference>
<evidence type="ECO:0000313" key="8">
    <source>
        <dbReference type="EMBL" id="MDQ7246293.1"/>
    </source>
</evidence>
<dbReference type="InterPro" id="IPR050189">
    <property type="entry name" value="MFS_Efflux_Transporters"/>
</dbReference>
<feature type="transmembrane region" description="Helical" evidence="6">
    <location>
        <begin position="322"/>
        <end position="340"/>
    </location>
</feature>
<keyword evidence="9" id="KW-1185">Reference proteome</keyword>
<feature type="transmembrane region" description="Helical" evidence="6">
    <location>
        <begin position="394"/>
        <end position="413"/>
    </location>
</feature>
<comment type="caution">
    <text evidence="8">The sequence shown here is derived from an EMBL/GenBank/DDBJ whole genome shotgun (WGS) entry which is preliminary data.</text>
</comment>
<comment type="subcellular location">
    <subcellularLocation>
        <location evidence="1">Cell membrane</location>
        <topology evidence="1">Multi-pass membrane protein</topology>
    </subcellularLocation>
</comment>
<evidence type="ECO:0000256" key="6">
    <source>
        <dbReference type="SAM" id="Phobius"/>
    </source>
</evidence>
<keyword evidence="4 6" id="KW-1133">Transmembrane helix</keyword>
<feature type="transmembrane region" description="Helical" evidence="6">
    <location>
        <begin position="361"/>
        <end position="388"/>
    </location>
</feature>
<proteinExistence type="predicted"/>
<keyword evidence="2" id="KW-1003">Cell membrane</keyword>
<dbReference type="PROSITE" id="PS50850">
    <property type="entry name" value="MFS"/>
    <property type="match status" value="1"/>
</dbReference>